<dbReference type="SUPFAM" id="SSF48403">
    <property type="entry name" value="Ankyrin repeat"/>
    <property type="match status" value="1"/>
</dbReference>
<dbReference type="Proteomes" id="UP001497623">
    <property type="component" value="Unassembled WGS sequence"/>
</dbReference>
<sequence>MSSLTTGDLDTLSTSLTTAVIAGDLKALAVALIAGADASVVLPEYQYSKNTYRDLNLVQVAALEDQVEMVGPLVAAGARLDHQTSNYPYHTALHLAARHDHPEMLHQLVPLGLHVDTTDNDG</sequence>
<gene>
    <name evidence="2" type="ORF">MNOR_LOCUS9615</name>
</gene>
<keyword evidence="3" id="KW-1185">Reference proteome</keyword>
<dbReference type="Pfam" id="PF13606">
    <property type="entry name" value="Ank_3"/>
    <property type="match status" value="1"/>
</dbReference>
<feature type="non-terminal residue" evidence="2">
    <location>
        <position position="122"/>
    </location>
</feature>
<name>A0AAV2QC17_MEGNR</name>
<keyword evidence="1" id="KW-0040">ANK repeat</keyword>
<proteinExistence type="predicted"/>
<feature type="repeat" description="ANK" evidence="1">
    <location>
        <begin position="88"/>
        <end position="120"/>
    </location>
</feature>
<dbReference type="InterPro" id="IPR002110">
    <property type="entry name" value="Ankyrin_rpt"/>
</dbReference>
<evidence type="ECO:0008006" key="4">
    <source>
        <dbReference type="Google" id="ProtNLM"/>
    </source>
</evidence>
<evidence type="ECO:0000313" key="3">
    <source>
        <dbReference type="Proteomes" id="UP001497623"/>
    </source>
</evidence>
<dbReference type="Gene3D" id="1.25.40.20">
    <property type="entry name" value="Ankyrin repeat-containing domain"/>
    <property type="match status" value="1"/>
</dbReference>
<dbReference type="EMBL" id="CAXKWB010004681">
    <property type="protein sequence ID" value="CAL4074830.1"/>
    <property type="molecule type" value="Genomic_DNA"/>
</dbReference>
<dbReference type="InterPro" id="IPR036770">
    <property type="entry name" value="Ankyrin_rpt-contain_sf"/>
</dbReference>
<evidence type="ECO:0000313" key="2">
    <source>
        <dbReference type="EMBL" id="CAL4074830.1"/>
    </source>
</evidence>
<dbReference type="PROSITE" id="PS50297">
    <property type="entry name" value="ANK_REP_REGION"/>
    <property type="match status" value="1"/>
</dbReference>
<reference evidence="2 3" key="1">
    <citation type="submission" date="2024-05" db="EMBL/GenBank/DDBJ databases">
        <authorList>
            <person name="Wallberg A."/>
        </authorList>
    </citation>
    <scope>NUCLEOTIDE SEQUENCE [LARGE SCALE GENOMIC DNA]</scope>
</reference>
<accession>A0AAV2QC17</accession>
<protein>
    <recommendedName>
        <fullName evidence="4">Ankyrin repeat domain-containing protein</fullName>
    </recommendedName>
</protein>
<dbReference type="AlphaFoldDB" id="A0AAV2QC17"/>
<comment type="caution">
    <text evidence="2">The sequence shown here is derived from an EMBL/GenBank/DDBJ whole genome shotgun (WGS) entry which is preliminary data.</text>
</comment>
<dbReference type="PROSITE" id="PS50088">
    <property type="entry name" value="ANK_REPEAT"/>
    <property type="match status" value="1"/>
</dbReference>
<organism evidence="2 3">
    <name type="scientific">Meganyctiphanes norvegica</name>
    <name type="common">Northern krill</name>
    <name type="synonym">Thysanopoda norvegica</name>
    <dbReference type="NCBI Taxonomy" id="48144"/>
    <lineage>
        <taxon>Eukaryota</taxon>
        <taxon>Metazoa</taxon>
        <taxon>Ecdysozoa</taxon>
        <taxon>Arthropoda</taxon>
        <taxon>Crustacea</taxon>
        <taxon>Multicrustacea</taxon>
        <taxon>Malacostraca</taxon>
        <taxon>Eumalacostraca</taxon>
        <taxon>Eucarida</taxon>
        <taxon>Euphausiacea</taxon>
        <taxon>Euphausiidae</taxon>
        <taxon>Meganyctiphanes</taxon>
    </lineage>
</organism>
<evidence type="ECO:0000256" key="1">
    <source>
        <dbReference type="PROSITE-ProRule" id="PRU00023"/>
    </source>
</evidence>